<organism evidence="1 2">
    <name type="scientific">Eupransor demetentiae</name>
    <dbReference type="NCBI Taxonomy" id="3109584"/>
    <lineage>
        <taxon>Bacteria</taxon>
        <taxon>Bacillati</taxon>
        <taxon>Bacillota</taxon>
        <taxon>Bacilli</taxon>
        <taxon>Lactobacillales</taxon>
        <taxon>Lactobacillaceae</taxon>
        <taxon>Eupransor</taxon>
    </lineage>
</organism>
<evidence type="ECO:0000313" key="1">
    <source>
        <dbReference type="EMBL" id="CAK8053766.1"/>
    </source>
</evidence>
<protein>
    <submittedName>
        <fullName evidence="1">Uncharacterized protein</fullName>
    </submittedName>
</protein>
<keyword evidence="2" id="KW-1185">Reference proteome</keyword>
<gene>
    <name evidence="1" type="ORF">R54876_GBNLAHCA_00324</name>
</gene>
<dbReference type="EMBL" id="CAWVOH010000001">
    <property type="protein sequence ID" value="CAK8053766.1"/>
    <property type="molecule type" value="Genomic_DNA"/>
</dbReference>
<accession>A0ABM9N3M7</accession>
<dbReference type="Proteomes" id="UP001314241">
    <property type="component" value="Unassembled WGS sequence"/>
</dbReference>
<proteinExistence type="predicted"/>
<comment type="caution">
    <text evidence="1">The sequence shown here is derived from an EMBL/GenBank/DDBJ whole genome shotgun (WGS) entry which is preliminary data.</text>
</comment>
<dbReference type="RefSeq" id="WP_349641317.1">
    <property type="nucleotide sequence ID" value="NZ_CAWVOH010000001.1"/>
</dbReference>
<evidence type="ECO:0000313" key="2">
    <source>
        <dbReference type="Proteomes" id="UP001314241"/>
    </source>
</evidence>
<name>A0ABM9N3M7_9LACO</name>
<reference evidence="1 2" key="1">
    <citation type="submission" date="2024-01" db="EMBL/GenBank/DDBJ databases">
        <authorList>
            <person name="Botero Cardona J."/>
        </authorList>
    </citation>
    <scope>NUCLEOTIDE SEQUENCE [LARGE SCALE GENOMIC DNA]</scope>
    <source>
        <strain evidence="1 2">LMG 33000</strain>
    </source>
</reference>
<sequence length="83" mass="9262">MAQYNFIISSARVETDVKLPQAPHAGDVISMGSDVHSPHYLVQRIELFANSDVVNVHVQRFPDQLAAKLAIPGFRNNRSFIES</sequence>